<evidence type="ECO:0000313" key="3">
    <source>
        <dbReference type="WBParaSite" id="GPUH_0002660701-mRNA-1"/>
    </source>
</evidence>
<accession>A0A183F036</accession>
<dbReference type="InterPro" id="IPR023410">
    <property type="entry name" value="14-3-3_domain"/>
</dbReference>
<reference evidence="3" key="1">
    <citation type="submission" date="2016-06" db="UniProtKB">
        <authorList>
            <consortium name="WormBaseParasite"/>
        </authorList>
    </citation>
    <scope>IDENTIFICATION</scope>
</reference>
<dbReference type="Pfam" id="PF00244">
    <property type="entry name" value="14-3-3"/>
    <property type="match status" value="1"/>
</dbReference>
<evidence type="ECO:0000259" key="2">
    <source>
        <dbReference type="Pfam" id="PF00244"/>
    </source>
</evidence>
<sequence>LSTVVDIRHKVDEAYDQAIKLADKKFKVFHPLRLGLMINMSIYYYEVKCDRLKALQLALQVS</sequence>
<name>A0A183F036_9BILA</name>
<dbReference type="Gene3D" id="1.20.190.20">
    <property type="entry name" value="14-3-3 domain"/>
    <property type="match status" value="1"/>
</dbReference>
<dbReference type="InterPro" id="IPR000308">
    <property type="entry name" value="14-3-3"/>
</dbReference>
<dbReference type="PRINTS" id="PR00305">
    <property type="entry name" value="1433ZETA"/>
</dbReference>
<dbReference type="WBParaSite" id="GPUH_0002660701-mRNA-1">
    <property type="protein sequence ID" value="GPUH_0002660701-mRNA-1"/>
    <property type="gene ID" value="GPUH_0002660701"/>
</dbReference>
<feature type="domain" description="14-3-3" evidence="2">
    <location>
        <begin position="8"/>
        <end position="60"/>
    </location>
</feature>
<evidence type="ECO:0000256" key="1">
    <source>
        <dbReference type="ARBA" id="ARBA00006141"/>
    </source>
</evidence>
<dbReference type="InterPro" id="IPR036815">
    <property type="entry name" value="14-3-3_dom_sf"/>
</dbReference>
<proteinExistence type="inferred from homology"/>
<dbReference type="AlphaFoldDB" id="A0A183F036"/>
<protein>
    <submittedName>
        <fullName evidence="3">14_3_3 domain-containing protein</fullName>
    </submittedName>
</protein>
<comment type="similarity">
    <text evidence="1">Belongs to the 14-3-3 family.</text>
</comment>
<organism evidence="3">
    <name type="scientific">Gongylonema pulchrum</name>
    <dbReference type="NCBI Taxonomy" id="637853"/>
    <lineage>
        <taxon>Eukaryota</taxon>
        <taxon>Metazoa</taxon>
        <taxon>Ecdysozoa</taxon>
        <taxon>Nematoda</taxon>
        <taxon>Chromadorea</taxon>
        <taxon>Rhabditida</taxon>
        <taxon>Spirurina</taxon>
        <taxon>Spiruromorpha</taxon>
        <taxon>Spiruroidea</taxon>
        <taxon>Gongylonematidae</taxon>
        <taxon>Gongylonema</taxon>
    </lineage>
</organism>
<dbReference type="SUPFAM" id="SSF48445">
    <property type="entry name" value="14-3-3 protein"/>
    <property type="match status" value="1"/>
</dbReference>